<sequence length="115" mass="12828">MSIKVSSYSQFFHKHYIHWSIDSNNQKPIAKNKPSGAVTRSSSASPKRKVREKSASTKRTARSKSTSVRSEVDVLSPAAVINAYYTSHDVTDCLVARGFPWDGAKKGRKKKKKKS</sequence>
<dbReference type="AlphaFoldDB" id="A0A813S504"/>
<organism evidence="2 3">
    <name type="scientific">Adineta ricciae</name>
    <name type="common">Rotifer</name>
    <dbReference type="NCBI Taxonomy" id="249248"/>
    <lineage>
        <taxon>Eukaryota</taxon>
        <taxon>Metazoa</taxon>
        <taxon>Spiralia</taxon>
        <taxon>Gnathifera</taxon>
        <taxon>Rotifera</taxon>
        <taxon>Eurotatoria</taxon>
        <taxon>Bdelloidea</taxon>
        <taxon>Adinetida</taxon>
        <taxon>Adinetidae</taxon>
        <taxon>Adineta</taxon>
    </lineage>
</organism>
<feature type="region of interest" description="Disordered" evidence="1">
    <location>
        <begin position="23"/>
        <end position="71"/>
    </location>
</feature>
<evidence type="ECO:0000256" key="1">
    <source>
        <dbReference type="SAM" id="MobiDB-lite"/>
    </source>
</evidence>
<dbReference type="PANTHER" id="PTHR37932">
    <property type="entry name" value="SMALL LYSINE-RICH PROTEIN 1"/>
    <property type="match status" value="1"/>
</dbReference>
<accession>A0A813S504</accession>
<dbReference type="EMBL" id="CAJNOJ010000011">
    <property type="protein sequence ID" value="CAF0790198.1"/>
    <property type="molecule type" value="Genomic_DNA"/>
</dbReference>
<gene>
    <name evidence="2" type="ORF">EDS130_LOCUS4307</name>
</gene>
<proteinExistence type="predicted"/>
<dbReference type="InterPro" id="IPR037760">
    <property type="entry name" value="SMKR1"/>
</dbReference>
<reference evidence="2" key="1">
    <citation type="submission" date="2021-02" db="EMBL/GenBank/DDBJ databases">
        <authorList>
            <person name="Nowell W R."/>
        </authorList>
    </citation>
    <scope>NUCLEOTIDE SEQUENCE</scope>
</reference>
<comment type="caution">
    <text evidence="2">The sequence shown here is derived from an EMBL/GenBank/DDBJ whole genome shotgun (WGS) entry which is preliminary data.</text>
</comment>
<dbReference type="Proteomes" id="UP000663852">
    <property type="component" value="Unassembled WGS sequence"/>
</dbReference>
<dbReference type="OrthoDB" id="5989977at2759"/>
<dbReference type="PANTHER" id="PTHR37932:SF1">
    <property type="entry name" value="SMALL LYSINE-RICH PROTEIN 1"/>
    <property type="match status" value="1"/>
</dbReference>
<evidence type="ECO:0008006" key="4">
    <source>
        <dbReference type="Google" id="ProtNLM"/>
    </source>
</evidence>
<name>A0A813S504_ADIRI</name>
<evidence type="ECO:0000313" key="2">
    <source>
        <dbReference type="EMBL" id="CAF0790198.1"/>
    </source>
</evidence>
<evidence type="ECO:0000313" key="3">
    <source>
        <dbReference type="Proteomes" id="UP000663852"/>
    </source>
</evidence>
<protein>
    <recommendedName>
        <fullName evidence="4">Small lysine-rich protein 1</fullName>
    </recommendedName>
</protein>